<evidence type="ECO:0000256" key="1">
    <source>
        <dbReference type="ARBA" id="ARBA00001946"/>
    </source>
</evidence>
<dbReference type="Gene3D" id="3.10.20.70">
    <property type="entry name" value="Glutamine synthetase, N-terminal domain"/>
    <property type="match status" value="1"/>
</dbReference>
<dbReference type="GO" id="GO:0006542">
    <property type="term" value="P:glutamine biosynthetic process"/>
    <property type="evidence" value="ECO:0007669"/>
    <property type="project" value="InterPro"/>
</dbReference>
<dbReference type="Pfam" id="PF16952">
    <property type="entry name" value="Gln-synt_N_2"/>
    <property type="match status" value="1"/>
</dbReference>
<protein>
    <submittedName>
        <fullName evidence="10">Glutamine synthetase type I</fullName>
        <ecNumber evidence="10">6.3.1.2</ecNumber>
    </submittedName>
</protein>
<dbReference type="InterPro" id="IPR008147">
    <property type="entry name" value="Gln_synt_N"/>
</dbReference>
<reference evidence="10" key="1">
    <citation type="submission" date="2020-02" db="EMBL/GenBank/DDBJ databases">
        <authorList>
            <person name="Meier V. D."/>
        </authorList>
    </citation>
    <scope>NUCLEOTIDE SEQUENCE</scope>
    <source>
        <strain evidence="10">AVDCRST_MAG58</strain>
    </source>
</reference>
<keyword evidence="3 10" id="KW-0436">Ligase</keyword>
<dbReference type="SUPFAM" id="SSF54368">
    <property type="entry name" value="Glutamine synthetase, N-terminal domain"/>
    <property type="match status" value="1"/>
</dbReference>
<dbReference type="GO" id="GO:0005524">
    <property type="term" value="F:ATP binding"/>
    <property type="evidence" value="ECO:0007669"/>
    <property type="project" value="UniProtKB-KW"/>
</dbReference>
<evidence type="ECO:0000256" key="5">
    <source>
        <dbReference type="ARBA" id="ARBA00022840"/>
    </source>
</evidence>
<dbReference type="PROSITE" id="PS51987">
    <property type="entry name" value="GS_CATALYTIC"/>
    <property type="match status" value="1"/>
</dbReference>
<dbReference type="Pfam" id="PF00120">
    <property type="entry name" value="Gln-synt_C"/>
    <property type="match status" value="1"/>
</dbReference>
<dbReference type="SMART" id="SM01230">
    <property type="entry name" value="Gln-synt_C"/>
    <property type="match status" value="1"/>
</dbReference>
<dbReference type="Gene3D" id="3.30.590.10">
    <property type="entry name" value="Glutamine synthetase/guanido kinase, catalytic domain"/>
    <property type="match status" value="1"/>
</dbReference>
<comment type="cofactor">
    <cofactor evidence="1">
        <name>Mg(2+)</name>
        <dbReference type="ChEBI" id="CHEBI:18420"/>
    </cofactor>
</comment>
<dbReference type="GO" id="GO:0004356">
    <property type="term" value="F:glutamine synthetase activity"/>
    <property type="evidence" value="ECO:0007669"/>
    <property type="project" value="UniProtKB-EC"/>
</dbReference>
<name>A0A6J4QKP4_9ACTN</name>
<dbReference type="PANTHER" id="PTHR43785:SF2">
    <property type="entry name" value="TYPE-1 GLUTAMINE SYNTHETASE 1"/>
    <property type="match status" value="1"/>
</dbReference>
<evidence type="ECO:0000256" key="4">
    <source>
        <dbReference type="ARBA" id="ARBA00022741"/>
    </source>
</evidence>
<proteinExistence type="inferred from homology"/>
<evidence type="ECO:0000256" key="8">
    <source>
        <dbReference type="RuleBase" id="RU000384"/>
    </source>
</evidence>
<dbReference type="EC" id="6.3.1.2" evidence="10"/>
<dbReference type="EMBL" id="CADCVF010000013">
    <property type="protein sequence ID" value="CAA9447578.1"/>
    <property type="molecule type" value="Genomic_DNA"/>
</dbReference>
<keyword evidence="4" id="KW-0547">Nucleotide-binding</keyword>
<dbReference type="InterPro" id="IPR027303">
    <property type="entry name" value="Gln_synth_gly_rich_site"/>
</dbReference>
<keyword evidence="5" id="KW-0067">ATP-binding</keyword>
<evidence type="ECO:0000256" key="7">
    <source>
        <dbReference type="PROSITE-ProRule" id="PRU01331"/>
    </source>
</evidence>
<evidence type="ECO:0000313" key="10">
    <source>
        <dbReference type="EMBL" id="CAA9447578.1"/>
    </source>
</evidence>
<dbReference type="PROSITE" id="PS00181">
    <property type="entry name" value="GLNA_ATP"/>
    <property type="match status" value="1"/>
</dbReference>
<evidence type="ECO:0000256" key="2">
    <source>
        <dbReference type="ARBA" id="ARBA00009897"/>
    </source>
</evidence>
<evidence type="ECO:0000259" key="9">
    <source>
        <dbReference type="PROSITE" id="PS51987"/>
    </source>
</evidence>
<dbReference type="AlphaFoldDB" id="A0A6J4QKP4"/>
<keyword evidence="6" id="KW-0460">Magnesium</keyword>
<comment type="similarity">
    <text evidence="2 7 8">Belongs to the glutamine synthetase family.</text>
</comment>
<organism evidence="10">
    <name type="scientific">uncultured Rubrobacteraceae bacterium</name>
    <dbReference type="NCBI Taxonomy" id="349277"/>
    <lineage>
        <taxon>Bacteria</taxon>
        <taxon>Bacillati</taxon>
        <taxon>Actinomycetota</taxon>
        <taxon>Rubrobacteria</taxon>
        <taxon>Rubrobacterales</taxon>
        <taxon>Rubrobacteraceae</taxon>
        <taxon>environmental samples</taxon>
    </lineage>
</organism>
<dbReference type="InterPro" id="IPR014746">
    <property type="entry name" value="Gln_synth/guanido_kin_cat_dom"/>
</dbReference>
<dbReference type="InterPro" id="IPR036651">
    <property type="entry name" value="Gln_synt_N_sf"/>
</dbReference>
<evidence type="ECO:0000256" key="6">
    <source>
        <dbReference type="ARBA" id="ARBA00022842"/>
    </source>
</evidence>
<accession>A0A6J4QKP4</accession>
<sequence length="446" mass="47378">MQAESETQESVARPLPEDTLWVRFAFVDHAGIPKCKAVHRDGFKGRARAGVGLAKGVLALDPSGALHPESGLSPVGECRLVPDLSTLTALPFARGQAMVSCDMTEPDASTPWEGCPRSALKRVLARLAERGYRSLASYETEFYVWDADGPLDRTPYAGSYALTPAADFVAELAQTLEEMGIRPEQCHAEVGQGNLELSVGEDEALVAADKRVMVLEAIRGVAYRMELQTTMAPKPYLEGAGNGHHLHVSLYEREIPVLFDTSGALSGPGSGFVAGILEHLPAVMAFTAPSPNSYQRLAPGMWASAYAAYGLDNREAAVRLASPVAGRESATANVEIKPVDVTSNPYLALTAVLAAGMDGMDRGLDPGEPTMVDPATLSEEERASQGIRPLPASPDEALDALEKDDALLEALGKPLVRTHVAVARAQAAIARELPPEEVAATAAMLY</sequence>
<gene>
    <name evidence="10" type="ORF">AVDCRST_MAG58-574</name>
</gene>
<dbReference type="PANTHER" id="PTHR43785">
    <property type="entry name" value="GAMMA-GLUTAMYLPUTRESCINE SYNTHETASE"/>
    <property type="match status" value="1"/>
</dbReference>
<evidence type="ECO:0000256" key="3">
    <source>
        <dbReference type="ARBA" id="ARBA00022598"/>
    </source>
</evidence>
<dbReference type="InterPro" id="IPR008146">
    <property type="entry name" value="Gln_synth_cat_dom"/>
</dbReference>
<dbReference type="SUPFAM" id="SSF55931">
    <property type="entry name" value="Glutamine synthetase/guanido kinase"/>
    <property type="match status" value="1"/>
</dbReference>
<feature type="domain" description="GS catalytic" evidence="9">
    <location>
        <begin position="116"/>
        <end position="446"/>
    </location>
</feature>